<organism evidence="1 2">
    <name type="scientific">Ceriporiopsis subvermispora (strain B)</name>
    <name type="common">White-rot fungus</name>
    <name type="synonym">Gelatoporia subvermispora</name>
    <dbReference type="NCBI Taxonomy" id="914234"/>
    <lineage>
        <taxon>Eukaryota</taxon>
        <taxon>Fungi</taxon>
        <taxon>Dikarya</taxon>
        <taxon>Basidiomycota</taxon>
        <taxon>Agaricomycotina</taxon>
        <taxon>Agaricomycetes</taxon>
        <taxon>Polyporales</taxon>
        <taxon>Gelatoporiaceae</taxon>
        <taxon>Gelatoporia</taxon>
    </lineage>
</organism>
<proteinExistence type="predicted"/>
<gene>
    <name evidence="1" type="ORF">CERSUDRAFT_93982</name>
</gene>
<accession>M2QN62</accession>
<evidence type="ECO:0000313" key="1">
    <source>
        <dbReference type="EMBL" id="EMD38448.1"/>
    </source>
</evidence>
<sequence length="181" mass="20486">MALETFDTLLLSTVEEFLLCVCTNYFKNDVYPAASTFLNLVPEDAHGLTFLEHIVYLQSLMLVRLFVVLETAMFLHPVEDKAGNVDGQDRRGIVEAAGVGQRLNKMVDGVEFLHEESLLALFPFHLLKTDLLITDYFSTFMCHLILCLADHAIVYAGMQKNIGPIRQDWMLCIRRCRAVGT</sequence>
<dbReference type="HOGENOM" id="CLU_1488832_0_0_1"/>
<dbReference type="EMBL" id="KB445795">
    <property type="protein sequence ID" value="EMD38448.1"/>
    <property type="molecule type" value="Genomic_DNA"/>
</dbReference>
<dbReference type="OrthoDB" id="1703350at2759"/>
<keyword evidence="2" id="KW-1185">Reference proteome</keyword>
<evidence type="ECO:0000313" key="2">
    <source>
        <dbReference type="Proteomes" id="UP000016930"/>
    </source>
</evidence>
<dbReference type="AlphaFoldDB" id="M2QN62"/>
<reference evidence="1 2" key="1">
    <citation type="journal article" date="2012" name="Proc. Natl. Acad. Sci. U.S.A.">
        <title>Comparative genomics of Ceriporiopsis subvermispora and Phanerochaete chrysosporium provide insight into selective ligninolysis.</title>
        <authorList>
            <person name="Fernandez-Fueyo E."/>
            <person name="Ruiz-Duenas F.J."/>
            <person name="Ferreira P."/>
            <person name="Floudas D."/>
            <person name="Hibbett D.S."/>
            <person name="Canessa P."/>
            <person name="Larrondo L.F."/>
            <person name="James T.Y."/>
            <person name="Seelenfreund D."/>
            <person name="Lobos S."/>
            <person name="Polanco R."/>
            <person name="Tello M."/>
            <person name="Honda Y."/>
            <person name="Watanabe T."/>
            <person name="Watanabe T."/>
            <person name="Ryu J.S."/>
            <person name="Kubicek C.P."/>
            <person name="Schmoll M."/>
            <person name="Gaskell J."/>
            <person name="Hammel K.E."/>
            <person name="St John F.J."/>
            <person name="Vanden Wymelenberg A."/>
            <person name="Sabat G."/>
            <person name="Splinter BonDurant S."/>
            <person name="Syed K."/>
            <person name="Yadav J.S."/>
            <person name="Doddapaneni H."/>
            <person name="Subramanian V."/>
            <person name="Lavin J.L."/>
            <person name="Oguiza J.A."/>
            <person name="Perez G."/>
            <person name="Pisabarro A.G."/>
            <person name="Ramirez L."/>
            <person name="Santoyo F."/>
            <person name="Master E."/>
            <person name="Coutinho P.M."/>
            <person name="Henrissat B."/>
            <person name="Lombard V."/>
            <person name="Magnuson J.K."/>
            <person name="Kuees U."/>
            <person name="Hori C."/>
            <person name="Igarashi K."/>
            <person name="Samejima M."/>
            <person name="Held B.W."/>
            <person name="Barry K.W."/>
            <person name="LaButti K.M."/>
            <person name="Lapidus A."/>
            <person name="Lindquist E.A."/>
            <person name="Lucas S.M."/>
            <person name="Riley R."/>
            <person name="Salamov A.A."/>
            <person name="Hoffmeister D."/>
            <person name="Schwenk D."/>
            <person name="Hadar Y."/>
            <person name="Yarden O."/>
            <person name="de Vries R.P."/>
            <person name="Wiebenga A."/>
            <person name="Stenlid J."/>
            <person name="Eastwood D."/>
            <person name="Grigoriev I.V."/>
            <person name="Berka R.M."/>
            <person name="Blanchette R.A."/>
            <person name="Kersten P."/>
            <person name="Martinez A.T."/>
            <person name="Vicuna R."/>
            <person name="Cullen D."/>
        </authorList>
    </citation>
    <scope>NUCLEOTIDE SEQUENCE [LARGE SCALE GENOMIC DNA]</scope>
    <source>
        <strain evidence="1 2">B</strain>
    </source>
</reference>
<dbReference type="STRING" id="914234.M2QN62"/>
<name>M2QN62_CERS8</name>
<protein>
    <submittedName>
        <fullName evidence="1">Uncharacterized protein</fullName>
    </submittedName>
</protein>
<dbReference type="Proteomes" id="UP000016930">
    <property type="component" value="Unassembled WGS sequence"/>
</dbReference>